<dbReference type="InterPro" id="IPR052022">
    <property type="entry name" value="26kDa_periplasmic_antigen"/>
</dbReference>
<feature type="chain" id="PRO_5014339279" description="SIMPL domain-containing protein" evidence="1">
    <location>
        <begin position="26"/>
        <end position="250"/>
    </location>
</feature>
<dbReference type="PANTHER" id="PTHR34387:SF1">
    <property type="entry name" value="PERIPLASMIC IMMUNOGENIC PROTEIN"/>
    <property type="match status" value="1"/>
</dbReference>
<dbReference type="PANTHER" id="PTHR34387">
    <property type="entry name" value="SLR1258 PROTEIN"/>
    <property type="match status" value="1"/>
</dbReference>
<gene>
    <name evidence="2" type="ORF">COS99_03795</name>
</gene>
<dbReference type="GO" id="GO:0006974">
    <property type="term" value="P:DNA damage response"/>
    <property type="evidence" value="ECO:0007669"/>
    <property type="project" value="TreeGrafter"/>
</dbReference>
<proteinExistence type="predicted"/>
<evidence type="ECO:0000256" key="1">
    <source>
        <dbReference type="SAM" id="SignalP"/>
    </source>
</evidence>
<dbReference type="Gene3D" id="3.30.70.2970">
    <property type="entry name" value="Protein of unknown function (DUF541), domain 2"/>
    <property type="match status" value="1"/>
</dbReference>
<protein>
    <recommendedName>
        <fullName evidence="4">SIMPL domain-containing protein</fullName>
    </recommendedName>
</protein>
<dbReference type="Gene3D" id="3.30.110.170">
    <property type="entry name" value="Protein of unknown function (DUF541), domain 1"/>
    <property type="match status" value="1"/>
</dbReference>
<feature type="signal peptide" evidence="1">
    <location>
        <begin position="1"/>
        <end position="25"/>
    </location>
</feature>
<comment type="caution">
    <text evidence="2">The sequence shown here is derived from an EMBL/GenBank/DDBJ whole genome shotgun (WGS) entry which is preliminary data.</text>
</comment>
<dbReference type="Proteomes" id="UP000230052">
    <property type="component" value="Unassembled WGS sequence"/>
</dbReference>
<dbReference type="InterPro" id="IPR007497">
    <property type="entry name" value="SIMPL/DUF541"/>
</dbReference>
<accession>A0A2J0L0X3</accession>
<organism evidence="2 3">
    <name type="scientific">Candidatus Aquitaenariimonas noxiae</name>
    <dbReference type="NCBI Taxonomy" id="1974741"/>
    <lineage>
        <taxon>Bacteria</taxon>
        <taxon>Pseudomonadati</taxon>
        <taxon>Candidatus Omnitrophota</taxon>
        <taxon>Candidatus Aquitaenariimonas</taxon>
    </lineage>
</organism>
<keyword evidence="1" id="KW-0732">Signal</keyword>
<evidence type="ECO:0000313" key="2">
    <source>
        <dbReference type="EMBL" id="PIU41753.1"/>
    </source>
</evidence>
<dbReference type="EMBL" id="PEWV01000036">
    <property type="protein sequence ID" value="PIU41753.1"/>
    <property type="molecule type" value="Genomic_DNA"/>
</dbReference>
<evidence type="ECO:0000313" key="3">
    <source>
        <dbReference type="Proteomes" id="UP000230052"/>
    </source>
</evidence>
<reference evidence="2 3" key="1">
    <citation type="submission" date="2017-09" db="EMBL/GenBank/DDBJ databases">
        <title>Depth-based differentiation of microbial function through sediment-hosted aquifers and enrichment of novel symbionts in the deep terrestrial subsurface.</title>
        <authorList>
            <person name="Probst A.J."/>
            <person name="Ladd B."/>
            <person name="Jarett J.K."/>
            <person name="Geller-Mcgrath D.E."/>
            <person name="Sieber C.M."/>
            <person name="Emerson J.B."/>
            <person name="Anantharaman K."/>
            <person name="Thomas B.C."/>
            <person name="Malmstrom R."/>
            <person name="Stieglmeier M."/>
            <person name="Klingl A."/>
            <person name="Woyke T."/>
            <person name="Ryan C.M."/>
            <person name="Banfield J.F."/>
        </authorList>
    </citation>
    <scope>NUCLEOTIDE SEQUENCE [LARGE SCALE GENOMIC DNA]</scope>
    <source>
        <strain evidence="2">CG07_land_8_20_14_0_80_42_15</strain>
    </source>
</reference>
<name>A0A2J0L0X3_9BACT</name>
<sequence>MRKVFISLSIVFAIIAALSIAPVFAEGSDYKCIEDSMPRVIVEGVGKVTAKPDEAIIRLGIVNEEKSLKKAFQHQTEDMNKVINEIKSLGIQDEDIKTISYNITPKVKEGPIWWGKRKPESFEVSHMLSVKIKDLSKIGDVIDTVVNAGAISINGLEFKSSKIEELEKDARLKAAKNAKEKAEVIAEGAGFKVGKVLKASEAMGGHFPVYRERYAKTAVMEAASAAPEIEPGSIELEATCTIIYEITQRK</sequence>
<dbReference type="Pfam" id="PF04402">
    <property type="entry name" value="SIMPL"/>
    <property type="match status" value="1"/>
</dbReference>
<dbReference type="AlphaFoldDB" id="A0A2J0L0X3"/>
<evidence type="ECO:0008006" key="4">
    <source>
        <dbReference type="Google" id="ProtNLM"/>
    </source>
</evidence>